<feature type="compositionally biased region" description="Basic and acidic residues" evidence="1">
    <location>
        <begin position="10"/>
        <end position="24"/>
    </location>
</feature>
<reference evidence="3 4" key="1">
    <citation type="journal article" date="2012" name="Genome Biol.">
        <title>Sequencing three crocodilian genomes to illuminate the evolution of archosaurs and amniotes.</title>
        <authorList>
            <person name="St John J.A."/>
            <person name="Braun E.L."/>
            <person name="Isberg S.R."/>
            <person name="Miles L.G."/>
            <person name="Chong A.Y."/>
            <person name="Gongora J."/>
            <person name="Dalzell P."/>
            <person name="Moran C."/>
            <person name="Bed'hom B."/>
            <person name="Abzhanov A."/>
            <person name="Burgess S.C."/>
            <person name="Cooksey A.M."/>
            <person name="Castoe T.A."/>
            <person name="Crawford N.G."/>
            <person name="Densmore L.D."/>
            <person name="Drew J.C."/>
            <person name="Edwards S.V."/>
            <person name="Faircloth B.C."/>
            <person name="Fujita M.K."/>
            <person name="Greenwold M.J."/>
            <person name="Hoffmann F.G."/>
            <person name="Howard J.M."/>
            <person name="Iguchi T."/>
            <person name="Janes D.E."/>
            <person name="Khan S.Y."/>
            <person name="Kohno S."/>
            <person name="de Koning A.J."/>
            <person name="Lance S.L."/>
            <person name="McCarthy F.M."/>
            <person name="McCormack J.E."/>
            <person name="Merchant M.E."/>
            <person name="Peterson D.G."/>
            <person name="Pollock D.D."/>
            <person name="Pourmand N."/>
            <person name="Raney B.J."/>
            <person name="Roessler K.A."/>
            <person name="Sanford J.R."/>
            <person name="Sawyer R.H."/>
            <person name="Schmidt C.J."/>
            <person name="Triplett E.W."/>
            <person name="Tuberville T.D."/>
            <person name="Venegas-Anaya M."/>
            <person name="Howard J.T."/>
            <person name="Jarvis E.D."/>
            <person name="Guillette L.J.Jr."/>
            <person name="Glenn T.C."/>
            <person name="Green R.E."/>
            <person name="Ray D.A."/>
        </authorList>
    </citation>
    <scope>NUCLEOTIDE SEQUENCE [LARGE SCALE GENOMIC DNA]</scope>
    <source>
        <strain evidence="3">KSC_2009_1</strain>
    </source>
</reference>
<keyword evidence="2" id="KW-1133">Transmembrane helix</keyword>
<sequence length="124" mass="14416">MPWRDGWLPGDKDPVGKEREKEESDVVDQQEFNRHFMVSLGLFLVHSILLILLVSMELLKHFLFEAVFFSEYFWVHVTDNKSNHHATFEAETLPSTAKPFSPFTKAGIGSHIKATDVWDQKRRT</sequence>
<evidence type="ECO:0000256" key="2">
    <source>
        <dbReference type="SAM" id="Phobius"/>
    </source>
</evidence>
<protein>
    <submittedName>
        <fullName evidence="3">Uncharacterized protein</fullName>
    </submittedName>
</protein>
<keyword evidence="2" id="KW-0812">Transmembrane</keyword>
<dbReference type="EMBL" id="AKHW03000179">
    <property type="protein sequence ID" value="KYO48665.1"/>
    <property type="molecule type" value="Genomic_DNA"/>
</dbReference>
<proteinExistence type="predicted"/>
<accession>A0A151PIQ8</accession>
<comment type="caution">
    <text evidence="3">The sequence shown here is derived from an EMBL/GenBank/DDBJ whole genome shotgun (WGS) entry which is preliminary data.</text>
</comment>
<evidence type="ECO:0000256" key="1">
    <source>
        <dbReference type="SAM" id="MobiDB-lite"/>
    </source>
</evidence>
<keyword evidence="4" id="KW-1185">Reference proteome</keyword>
<organism evidence="3 4">
    <name type="scientific">Alligator mississippiensis</name>
    <name type="common">American alligator</name>
    <dbReference type="NCBI Taxonomy" id="8496"/>
    <lineage>
        <taxon>Eukaryota</taxon>
        <taxon>Metazoa</taxon>
        <taxon>Chordata</taxon>
        <taxon>Craniata</taxon>
        <taxon>Vertebrata</taxon>
        <taxon>Euteleostomi</taxon>
        <taxon>Archelosauria</taxon>
        <taxon>Archosauria</taxon>
        <taxon>Crocodylia</taxon>
        <taxon>Alligatoridae</taxon>
        <taxon>Alligatorinae</taxon>
        <taxon>Alligator</taxon>
    </lineage>
</organism>
<feature type="transmembrane region" description="Helical" evidence="2">
    <location>
        <begin position="36"/>
        <end position="54"/>
    </location>
</feature>
<keyword evidence="2" id="KW-0472">Membrane</keyword>
<evidence type="ECO:0000313" key="3">
    <source>
        <dbReference type="EMBL" id="KYO48665.1"/>
    </source>
</evidence>
<dbReference type="Proteomes" id="UP000050525">
    <property type="component" value="Unassembled WGS sequence"/>
</dbReference>
<gene>
    <name evidence="3" type="ORF">Y1Q_0004063</name>
</gene>
<evidence type="ECO:0000313" key="4">
    <source>
        <dbReference type="Proteomes" id="UP000050525"/>
    </source>
</evidence>
<dbReference type="AlphaFoldDB" id="A0A151PIQ8"/>
<name>A0A151PIQ8_ALLMI</name>
<feature type="region of interest" description="Disordered" evidence="1">
    <location>
        <begin position="1"/>
        <end position="24"/>
    </location>
</feature>